<feature type="compositionally biased region" description="Low complexity" evidence="3">
    <location>
        <begin position="57"/>
        <end position="69"/>
    </location>
</feature>
<reference evidence="4 5" key="1">
    <citation type="submission" date="2016-03" db="EMBL/GenBank/DDBJ databases">
        <authorList>
            <person name="Ploux O."/>
        </authorList>
    </citation>
    <scope>NUCLEOTIDE SEQUENCE [LARGE SCALE GENOMIC DNA]</scope>
    <source>
        <strain evidence="4 5">UAMH 11012</strain>
    </source>
</reference>
<dbReference type="FunFam" id="2.40.160.120:FF:000010">
    <property type="entry name" value="Oxysterol-binding protein homolog 4"/>
    <property type="match status" value="1"/>
</dbReference>
<dbReference type="SUPFAM" id="SSF144000">
    <property type="entry name" value="Oxysterol-binding protein-like"/>
    <property type="match status" value="1"/>
</dbReference>
<accession>A0A1L7WJP6</accession>
<evidence type="ECO:0000256" key="2">
    <source>
        <dbReference type="RuleBase" id="RU003844"/>
    </source>
</evidence>
<dbReference type="GO" id="GO:0005829">
    <property type="term" value="C:cytosol"/>
    <property type="evidence" value="ECO:0007669"/>
    <property type="project" value="TreeGrafter"/>
</dbReference>
<organism evidence="4 5">
    <name type="scientific">Phialocephala subalpina</name>
    <dbReference type="NCBI Taxonomy" id="576137"/>
    <lineage>
        <taxon>Eukaryota</taxon>
        <taxon>Fungi</taxon>
        <taxon>Dikarya</taxon>
        <taxon>Ascomycota</taxon>
        <taxon>Pezizomycotina</taxon>
        <taxon>Leotiomycetes</taxon>
        <taxon>Helotiales</taxon>
        <taxon>Mollisiaceae</taxon>
        <taxon>Phialocephala</taxon>
        <taxon>Phialocephala fortinii species complex</taxon>
    </lineage>
</organism>
<protein>
    <submittedName>
        <fullName evidence="4">Related to KES1-involved in ergosterol biosynthesis</fullName>
    </submittedName>
</protein>
<evidence type="ECO:0000313" key="5">
    <source>
        <dbReference type="Proteomes" id="UP000184330"/>
    </source>
</evidence>
<dbReference type="AlphaFoldDB" id="A0A1L7WJP6"/>
<dbReference type="PANTHER" id="PTHR10972">
    <property type="entry name" value="OXYSTEROL-BINDING PROTEIN-RELATED"/>
    <property type="match status" value="1"/>
</dbReference>
<dbReference type="Gene3D" id="6.10.250.1430">
    <property type="match status" value="1"/>
</dbReference>
<dbReference type="STRING" id="576137.A0A1L7WJP6"/>
<sequence length="725" mass="81934">MNPMNPTQKSPERAFTLQKYLLLHSQHDALQKHLDHISSTVPTTTSTSPPPNRTHHSSVSSSLSSSPGSDNGFPVSSPPQVVRNHHRSGSIPAGLRPQRPAMTTRRSSLPTVIDERIIGEIEEDEMKLKDVNLQIKSTLTELLNCESVRGSRQWRTWVQTRLMDAERELKVSRTRSCKVRFTHHDGGAARTADAPKGSNNTKPRIQFAVFVRIKSYIASSRNAVRRIIDPHSTVHQSHTTLSASAPYYTRDTVKRVKAPLGVPNSHVNEASPLDQTQTASSYTCRVDETRRLAAIRTYQRGCYEDEIRCDSEKLPPQHKSAFFSFIKSLASFKGDLASLTAPPFLLSPQSIIEFSAYWAEHPCLFVAPSKEDEPEKRALLVLKWFLSTLRQQHNNKDENGKKKRMKPLNPFLGELFLGKWVDDCGTTNLVSEQVSHHPPVTACNIWNNEHGVRLQGHVAPKAYFSTTVHIERKGYSILHLDKYDEDYLITMPKIHIEGIMSGSLCPELSGTTYIHSSSGYTAKIDYSSKGWLSGKKNSFVATLFQDNKETEPLYTAEGQWSGDFSIKNVASGKVVETFNLDSIPRTPLTVAPIEHQHPLESRRAWQHVASAILRGDIFAVGHEKSKIENEQREMRKIEKAEGRDFPRRYFTRMQEDPIAEKLASGMKRKMSMQGELDSHHGIWLWDEEKYRKIESNRLQGIKSPMRTRFDSGVGGILLDPEMEKA</sequence>
<dbReference type="EMBL" id="FJOG01000003">
    <property type="protein sequence ID" value="CZR53004.1"/>
    <property type="molecule type" value="Genomic_DNA"/>
</dbReference>
<evidence type="ECO:0000256" key="3">
    <source>
        <dbReference type="SAM" id="MobiDB-lite"/>
    </source>
</evidence>
<dbReference type="InterPro" id="IPR018494">
    <property type="entry name" value="Oxysterol-bd_CS"/>
</dbReference>
<dbReference type="GO" id="GO:0120009">
    <property type="term" value="P:intermembrane lipid transfer"/>
    <property type="evidence" value="ECO:0007669"/>
    <property type="project" value="UniProtKB-ARBA"/>
</dbReference>
<dbReference type="Proteomes" id="UP000184330">
    <property type="component" value="Unassembled WGS sequence"/>
</dbReference>
<evidence type="ECO:0000256" key="1">
    <source>
        <dbReference type="ARBA" id="ARBA00008842"/>
    </source>
</evidence>
<name>A0A1L7WJP6_9HELO</name>
<dbReference type="Gene3D" id="2.40.160.120">
    <property type="match status" value="1"/>
</dbReference>
<feature type="region of interest" description="Disordered" evidence="3">
    <location>
        <begin position="39"/>
        <end position="108"/>
    </location>
</feature>
<proteinExistence type="inferred from homology"/>
<dbReference type="Gene3D" id="3.30.70.3490">
    <property type="match status" value="1"/>
</dbReference>
<dbReference type="GO" id="GO:0016020">
    <property type="term" value="C:membrane"/>
    <property type="evidence" value="ECO:0007669"/>
    <property type="project" value="TreeGrafter"/>
</dbReference>
<gene>
    <name evidence="4" type="ORF">PAC_02882</name>
</gene>
<dbReference type="GO" id="GO:0008142">
    <property type="term" value="F:oxysterol binding"/>
    <property type="evidence" value="ECO:0007669"/>
    <property type="project" value="TreeGrafter"/>
</dbReference>
<dbReference type="Pfam" id="PF01237">
    <property type="entry name" value="Oxysterol_BP"/>
    <property type="match status" value="1"/>
</dbReference>
<dbReference type="PANTHER" id="PTHR10972:SF184">
    <property type="entry name" value="OXYSTEROL-BINDING PROTEIN HOMOLOG 4-RELATED"/>
    <property type="match status" value="1"/>
</dbReference>
<dbReference type="InterPro" id="IPR037239">
    <property type="entry name" value="OSBP_sf"/>
</dbReference>
<dbReference type="OrthoDB" id="14833at2759"/>
<comment type="similarity">
    <text evidence="1 2">Belongs to the OSBP family.</text>
</comment>
<dbReference type="InterPro" id="IPR000648">
    <property type="entry name" value="Oxysterol-bd"/>
</dbReference>
<dbReference type="PROSITE" id="PS01013">
    <property type="entry name" value="OSBP"/>
    <property type="match status" value="1"/>
</dbReference>
<dbReference type="Gene3D" id="1.10.287.2720">
    <property type="match status" value="1"/>
</dbReference>
<evidence type="ECO:0000313" key="4">
    <source>
        <dbReference type="EMBL" id="CZR53004.1"/>
    </source>
</evidence>
<keyword evidence="5" id="KW-1185">Reference proteome</keyword>